<protein>
    <submittedName>
        <fullName evidence="1">Uncharacterized protein</fullName>
    </submittedName>
</protein>
<gene>
    <name evidence="1" type="ORF">MUN87_02025</name>
</gene>
<organism evidence="1 2">
    <name type="scientific">Gracilibacillus salinarum</name>
    <dbReference type="NCBI Taxonomy" id="2932255"/>
    <lineage>
        <taxon>Bacteria</taxon>
        <taxon>Bacillati</taxon>
        <taxon>Bacillota</taxon>
        <taxon>Bacilli</taxon>
        <taxon>Bacillales</taxon>
        <taxon>Bacillaceae</taxon>
        <taxon>Gracilibacillus</taxon>
    </lineage>
</organism>
<dbReference type="RefSeq" id="WP_244745862.1">
    <property type="nucleotide sequence ID" value="NZ_CP095071.1"/>
</dbReference>
<keyword evidence="2" id="KW-1185">Reference proteome</keyword>
<reference evidence="1 2" key="1">
    <citation type="submission" date="2022-04" db="EMBL/GenBank/DDBJ databases">
        <title>Gracilibacillus sp. isolated from saltern.</title>
        <authorList>
            <person name="Won M."/>
            <person name="Lee C.-M."/>
            <person name="Woen H.-Y."/>
            <person name="Kwon S.-W."/>
        </authorList>
    </citation>
    <scope>NUCLEOTIDE SEQUENCE [LARGE SCALE GENOMIC DNA]</scope>
    <source>
        <strain evidence="1 2">SSPM10-3</strain>
    </source>
</reference>
<sequence length="85" mass="10212">MVDVKIKLEIKTTVDVEDYSILIKVYDHQLKKNFFCFEEDVEHLRDDGLRNYILDNMYDIKAGKFHVDEFEPSAKRDFPNILRRS</sequence>
<accession>A0ABY4GN18</accession>
<name>A0ABY4GN18_9BACI</name>
<evidence type="ECO:0000313" key="2">
    <source>
        <dbReference type="Proteomes" id="UP000831537"/>
    </source>
</evidence>
<proteinExistence type="predicted"/>
<dbReference type="Proteomes" id="UP000831537">
    <property type="component" value="Chromosome"/>
</dbReference>
<dbReference type="EMBL" id="CP095071">
    <property type="protein sequence ID" value="UOQ85707.1"/>
    <property type="molecule type" value="Genomic_DNA"/>
</dbReference>
<evidence type="ECO:0000313" key="1">
    <source>
        <dbReference type="EMBL" id="UOQ85707.1"/>
    </source>
</evidence>